<reference evidence="1" key="1">
    <citation type="submission" date="2018-05" db="EMBL/GenBank/DDBJ databases">
        <authorList>
            <person name="Lanie J.A."/>
            <person name="Ng W.-L."/>
            <person name="Kazmierczak K.M."/>
            <person name="Andrzejewski T.M."/>
            <person name="Davidsen T.M."/>
            <person name="Wayne K.J."/>
            <person name="Tettelin H."/>
            <person name="Glass J.I."/>
            <person name="Rusch D."/>
            <person name="Podicherti R."/>
            <person name="Tsui H.-C.T."/>
            <person name="Winkler M.E."/>
        </authorList>
    </citation>
    <scope>NUCLEOTIDE SEQUENCE</scope>
</reference>
<name>A0A382PWL6_9ZZZZ</name>
<dbReference type="InterPro" id="IPR029063">
    <property type="entry name" value="SAM-dependent_MTases_sf"/>
</dbReference>
<dbReference type="SUPFAM" id="SSF53335">
    <property type="entry name" value="S-adenosyl-L-methionine-dependent methyltransferases"/>
    <property type="match status" value="1"/>
</dbReference>
<organism evidence="1">
    <name type="scientific">marine metagenome</name>
    <dbReference type="NCBI Taxonomy" id="408172"/>
    <lineage>
        <taxon>unclassified sequences</taxon>
        <taxon>metagenomes</taxon>
        <taxon>ecological metagenomes</taxon>
    </lineage>
</organism>
<evidence type="ECO:0000313" key="1">
    <source>
        <dbReference type="EMBL" id="SVC77065.1"/>
    </source>
</evidence>
<sequence length="189" mass="22215">MGKLVNSDAPNIMHLIKKDSIGAEIGVWMGNTSIEFLNQGVKELHLIDPYSVEPFKENSEMSYKKWLNKYKKLLRINPATEENFIKYYNNVYKQIVEKFKDKPQVKIFRKESNEWFNIVPDNYFDWIYIDGDHSFEGCYGDLVQSKKKIKPGGMILGDDFKWPDSTWSKPGVTKAVKQFVYENNYQKSF</sequence>
<gene>
    <name evidence="1" type="ORF">METZ01_LOCUS329919</name>
</gene>
<feature type="non-terminal residue" evidence="1">
    <location>
        <position position="189"/>
    </location>
</feature>
<dbReference type="AlphaFoldDB" id="A0A382PWL6"/>
<accession>A0A382PWL6</accession>
<proteinExistence type="predicted"/>
<dbReference type="Pfam" id="PF13578">
    <property type="entry name" value="Methyltransf_24"/>
    <property type="match status" value="1"/>
</dbReference>
<dbReference type="Gene3D" id="3.40.50.150">
    <property type="entry name" value="Vaccinia Virus protein VP39"/>
    <property type="match status" value="1"/>
</dbReference>
<evidence type="ECO:0008006" key="2">
    <source>
        <dbReference type="Google" id="ProtNLM"/>
    </source>
</evidence>
<dbReference type="EMBL" id="UINC01109914">
    <property type="protein sequence ID" value="SVC77065.1"/>
    <property type="molecule type" value="Genomic_DNA"/>
</dbReference>
<protein>
    <recommendedName>
        <fullName evidence="2">Class I SAM-dependent methyltransferase</fullName>
    </recommendedName>
</protein>